<proteinExistence type="predicted"/>
<organism evidence="3 4">
    <name type="scientific">Candidatus Ventrousia excrementavium</name>
    <dbReference type="NCBI Taxonomy" id="2840961"/>
    <lineage>
        <taxon>Bacteria</taxon>
        <taxon>Bacillati</taxon>
        <taxon>Bacillota</taxon>
        <taxon>Clostridia</taxon>
        <taxon>Eubacteriales</taxon>
        <taxon>Clostridiaceae</taxon>
        <taxon>Clostridiaceae incertae sedis</taxon>
        <taxon>Candidatus Ventrousia</taxon>
    </lineage>
</organism>
<evidence type="ECO:0000256" key="1">
    <source>
        <dbReference type="SAM" id="MobiDB-lite"/>
    </source>
</evidence>
<feature type="domain" description="DUF4130" evidence="2">
    <location>
        <begin position="85"/>
        <end position="244"/>
    </location>
</feature>
<dbReference type="AlphaFoldDB" id="A0A9D1IWP2"/>
<evidence type="ECO:0000313" key="4">
    <source>
        <dbReference type="Proteomes" id="UP000824073"/>
    </source>
</evidence>
<sequence length="287" mass="32649">MKQGGEVYRYDGTWKGFLCCVFECFERREIPADIQGGEGAQQSLYPARLVRTDPERSRRVARWLSTTLGGEVSELAREGFLSSLPQKEMHILRLLLLARRLGPMAASAHGDRSVAALRTAVYQMHQEAHLLTGFIRFVEHDGVLTATISPKHQVLQRLGPHFSDRFPGERIVIYDDTHGLVLWCRAGQWGVVRASVQFPPPDAAEEQWRQLWKRFYRVIGIEGRENPRCRMTHMPKRYWVHMTEMEEEAPNRPAPALRAADAEDWRGQEHPGLHAQAKGDLAPGGPI</sequence>
<dbReference type="InterPro" id="IPR025404">
    <property type="entry name" value="DUF4130"/>
</dbReference>
<dbReference type="NCBIfam" id="TIGR03915">
    <property type="entry name" value="SAM_7_link_chp"/>
    <property type="match status" value="1"/>
</dbReference>
<gene>
    <name evidence="3" type="ORF">IAB67_07625</name>
</gene>
<dbReference type="Proteomes" id="UP000824073">
    <property type="component" value="Unassembled WGS sequence"/>
</dbReference>
<feature type="region of interest" description="Disordered" evidence="1">
    <location>
        <begin position="264"/>
        <end position="287"/>
    </location>
</feature>
<evidence type="ECO:0000259" key="2">
    <source>
        <dbReference type="Pfam" id="PF13566"/>
    </source>
</evidence>
<comment type="caution">
    <text evidence="3">The sequence shown here is derived from an EMBL/GenBank/DDBJ whole genome shotgun (WGS) entry which is preliminary data.</text>
</comment>
<reference evidence="3" key="1">
    <citation type="submission" date="2020-10" db="EMBL/GenBank/DDBJ databases">
        <authorList>
            <person name="Gilroy R."/>
        </authorList>
    </citation>
    <scope>NUCLEOTIDE SEQUENCE</scope>
    <source>
        <strain evidence="3">CHK191-8634</strain>
    </source>
</reference>
<dbReference type="InterPro" id="IPR023875">
    <property type="entry name" value="DNA_repair_put"/>
</dbReference>
<accession>A0A9D1IWP2</accession>
<protein>
    <submittedName>
        <fullName evidence="3">TIGR03915 family putative DNA repair protein</fullName>
    </submittedName>
</protein>
<dbReference type="Pfam" id="PF13566">
    <property type="entry name" value="DUF4130"/>
    <property type="match status" value="1"/>
</dbReference>
<dbReference type="EMBL" id="DVMR01000058">
    <property type="protein sequence ID" value="HIU44146.1"/>
    <property type="molecule type" value="Genomic_DNA"/>
</dbReference>
<reference evidence="3" key="2">
    <citation type="journal article" date="2021" name="PeerJ">
        <title>Extensive microbial diversity within the chicken gut microbiome revealed by metagenomics and culture.</title>
        <authorList>
            <person name="Gilroy R."/>
            <person name="Ravi A."/>
            <person name="Getino M."/>
            <person name="Pursley I."/>
            <person name="Horton D.L."/>
            <person name="Alikhan N.F."/>
            <person name="Baker D."/>
            <person name="Gharbi K."/>
            <person name="Hall N."/>
            <person name="Watson M."/>
            <person name="Adriaenssens E.M."/>
            <person name="Foster-Nyarko E."/>
            <person name="Jarju S."/>
            <person name="Secka A."/>
            <person name="Antonio M."/>
            <person name="Oren A."/>
            <person name="Chaudhuri R.R."/>
            <person name="La Ragione R."/>
            <person name="Hildebrand F."/>
            <person name="Pallen M.J."/>
        </authorList>
    </citation>
    <scope>NUCLEOTIDE SEQUENCE</scope>
    <source>
        <strain evidence="3">CHK191-8634</strain>
    </source>
</reference>
<name>A0A9D1IWP2_9CLOT</name>
<evidence type="ECO:0000313" key="3">
    <source>
        <dbReference type="EMBL" id="HIU44146.1"/>
    </source>
</evidence>